<dbReference type="RefSeq" id="XP_067923267.1">
    <property type="nucleotide sequence ID" value="XM_068064758.1"/>
</dbReference>
<dbReference type="AlphaFoldDB" id="A0A2C6L0E9"/>
<protein>
    <recommendedName>
        <fullName evidence="4">Transmembrane protein</fullName>
    </recommendedName>
</protein>
<name>A0A2C6L0E9_9APIC</name>
<keyword evidence="1" id="KW-1133">Transmembrane helix</keyword>
<evidence type="ECO:0000313" key="3">
    <source>
        <dbReference type="Proteomes" id="UP000221165"/>
    </source>
</evidence>
<dbReference type="VEuPathDB" id="ToxoDB:CSUI_004570"/>
<accession>A0A2C6L0E9</accession>
<evidence type="ECO:0000313" key="2">
    <source>
        <dbReference type="EMBL" id="PHJ21585.1"/>
    </source>
</evidence>
<proteinExistence type="predicted"/>
<feature type="transmembrane region" description="Helical" evidence="1">
    <location>
        <begin position="46"/>
        <end position="67"/>
    </location>
</feature>
<reference evidence="2 3" key="1">
    <citation type="journal article" date="2017" name="Int. J. Parasitol.">
        <title>The genome of the protozoan parasite Cystoisospora suis and a reverse vaccinology approach to identify vaccine candidates.</title>
        <authorList>
            <person name="Palmieri N."/>
            <person name="Shrestha A."/>
            <person name="Ruttkowski B."/>
            <person name="Beck T."/>
            <person name="Vogl C."/>
            <person name="Tomley F."/>
            <person name="Blake D.P."/>
            <person name="Joachim A."/>
        </authorList>
    </citation>
    <scope>NUCLEOTIDE SEQUENCE [LARGE SCALE GENOMIC DNA]</scope>
    <source>
        <strain evidence="2 3">Wien I</strain>
    </source>
</reference>
<evidence type="ECO:0000256" key="1">
    <source>
        <dbReference type="SAM" id="Phobius"/>
    </source>
</evidence>
<feature type="transmembrane region" description="Helical" evidence="1">
    <location>
        <begin position="19"/>
        <end position="40"/>
    </location>
</feature>
<comment type="caution">
    <text evidence="2">The sequence shown here is derived from an EMBL/GenBank/DDBJ whole genome shotgun (WGS) entry which is preliminary data.</text>
</comment>
<dbReference type="EMBL" id="MIGC01002149">
    <property type="protein sequence ID" value="PHJ21585.1"/>
    <property type="molecule type" value="Genomic_DNA"/>
</dbReference>
<organism evidence="2 3">
    <name type="scientific">Cystoisospora suis</name>
    <dbReference type="NCBI Taxonomy" id="483139"/>
    <lineage>
        <taxon>Eukaryota</taxon>
        <taxon>Sar</taxon>
        <taxon>Alveolata</taxon>
        <taxon>Apicomplexa</taxon>
        <taxon>Conoidasida</taxon>
        <taxon>Coccidia</taxon>
        <taxon>Eucoccidiorida</taxon>
        <taxon>Eimeriorina</taxon>
        <taxon>Sarcocystidae</taxon>
        <taxon>Cystoisospora</taxon>
    </lineage>
</organism>
<dbReference type="GeneID" id="94427969"/>
<evidence type="ECO:0008006" key="4">
    <source>
        <dbReference type="Google" id="ProtNLM"/>
    </source>
</evidence>
<sequence length="99" mass="11325">MCFHEVGSKRKREISKWTVLLLLHLSLLILSCSFSSFTFITLLSSFISPLLFLLLSLSLFPPFLPFFPSSLTLSNFSSFSSSPWRPEIFSFFFLSLCEA</sequence>
<keyword evidence="1" id="KW-0812">Transmembrane</keyword>
<keyword evidence="3" id="KW-1185">Reference proteome</keyword>
<gene>
    <name evidence="2" type="ORF">CSUI_004570</name>
</gene>
<dbReference type="Proteomes" id="UP000221165">
    <property type="component" value="Unassembled WGS sequence"/>
</dbReference>
<keyword evidence="1" id="KW-0472">Membrane</keyword>